<sequence>MVKDAGAIGCSGIRRVGVEGWSAKGETLCCCSLAAAASSSSSDSHWKYDVLLNFRGLEAAASSSSGISTKLWIRKKSTPSSTPKSFKMQRPFGASGSY</sequence>
<evidence type="ECO:0000313" key="2">
    <source>
        <dbReference type="EMBL" id="RXH94960.1"/>
    </source>
</evidence>
<comment type="caution">
    <text evidence="2">The sequence shown here is derived from an EMBL/GenBank/DDBJ whole genome shotgun (WGS) entry which is preliminary data.</text>
</comment>
<dbReference type="AlphaFoldDB" id="A0A498JHB8"/>
<keyword evidence="3" id="KW-1185">Reference proteome</keyword>
<evidence type="ECO:0000256" key="1">
    <source>
        <dbReference type="SAM" id="MobiDB-lite"/>
    </source>
</evidence>
<dbReference type="Proteomes" id="UP000290289">
    <property type="component" value="Chromosome 7"/>
</dbReference>
<organism evidence="2 3">
    <name type="scientific">Malus domestica</name>
    <name type="common">Apple</name>
    <name type="synonym">Pyrus malus</name>
    <dbReference type="NCBI Taxonomy" id="3750"/>
    <lineage>
        <taxon>Eukaryota</taxon>
        <taxon>Viridiplantae</taxon>
        <taxon>Streptophyta</taxon>
        <taxon>Embryophyta</taxon>
        <taxon>Tracheophyta</taxon>
        <taxon>Spermatophyta</taxon>
        <taxon>Magnoliopsida</taxon>
        <taxon>eudicotyledons</taxon>
        <taxon>Gunneridae</taxon>
        <taxon>Pentapetalae</taxon>
        <taxon>rosids</taxon>
        <taxon>fabids</taxon>
        <taxon>Rosales</taxon>
        <taxon>Rosaceae</taxon>
        <taxon>Amygdaloideae</taxon>
        <taxon>Maleae</taxon>
        <taxon>Malus</taxon>
    </lineage>
</organism>
<protein>
    <submittedName>
        <fullName evidence="2">Uncharacterized protein</fullName>
    </submittedName>
</protein>
<accession>A0A498JHB8</accession>
<dbReference type="EMBL" id="RDQH01000333">
    <property type="protein sequence ID" value="RXH94960.1"/>
    <property type="molecule type" value="Genomic_DNA"/>
</dbReference>
<feature type="region of interest" description="Disordered" evidence="1">
    <location>
        <begin position="76"/>
        <end position="98"/>
    </location>
</feature>
<name>A0A498JHB8_MALDO</name>
<reference evidence="2 3" key="1">
    <citation type="submission" date="2018-10" db="EMBL/GenBank/DDBJ databases">
        <title>A high-quality apple genome assembly.</title>
        <authorList>
            <person name="Hu J."/>
        </authorList>
    </citation>
    <scope>NUCLEOTIDE SEQUENCE [LARGE SCALE GENOMIC DNA]</scope>
    <source>
        <strain evidence="3">cv. HFTH1</strain>
        <tissue evidence="2">Young leaf</tissue>
    </source>
</reference>
<gene>
    <name evidence="2" type="ORF">DVH24_024644</name>
</gene>
<evidence type="ECO:0000313" key="3">
    <source>
        <dbReference type="Proteomes" id="UP000290289"/>
    </source>
</evidence>
<proteinExistence type="predicted"/>